<accession>A0A6J7JKV3</accession>
<protein>
    <submittedName>
        <fullName evidence="2">Unannotated protein</fullName>
    </submittedName>
</protein>
<feature type="domain" description="Peptidase C51" evidence="1">
    <location>
        <begin position="50"/>
        <end position="180"/>
    </location>
</feature>
<dbReference type="AlphaFoldDB" id="A0A6J7JKV3"/>
<dbReference type="InterPro" id="IPR038765">
    <property type="entry name" value="Papain-like_cys_pep_sf"/>
</dbReference>
<evidence type="ECO:0000313" key="2">
    <source>
        <dbReference type="EMBL" id="CAB4944238.1"/>
    </source>
</evidence>
<dbReference type="EMBL" id="CAFBNO010000001">
    <property type="protein sequence ID" value="CAB4944238.1"/>
    <property type="molecule type" value="Genomic_DNA"/>
</dbReference>
<evidence type="ECO:0000259" key="1">
    <source>
        <dbReference type="PROSITE" id="PS50911"/>
    </source>
</evidence>
<dbReference type="SUPFAM" id="SSF54001">
    <property type="entry name" value="Cysteine proteinases"/>
    <property type="match status" value="1"/>
</dbReference>
<dbReference type="InterPro" id="IPR007921">
    <property type="entry name" value="CHAP_dom"/>
</dbReference>
<reference evidence="2" key="1">
    <citation type="submission" date="2020-05" db="EMBL/GenBank/DDBJ databases">
        <authorList>
            <person name="Chiriac C."/>
            <person name="Salcher M."/>
            <person name="Ghai R."/>
            <person name="Kavagutti S V."/>
        </authorList>
    </citation>
    <scope>NUCLEOTIDE SEQUENCE</scope>
</reference>
<dbReference type="Gene3D" id="3.90.1720.10">
    <property type="entry name" value="endopeptidase domain like (from Nostoc punctiforme)"/>
    <property type="match status" value="1"/>
</dbReference>
<proteinExistence type="predicted"/>
<organism evidence="2">
    <name type="scientific">freshwater metagenome</name>
    <dbReference type="NCBI Taxonomy" id="449393"/>
    <lineage>
        <taxon>unclassified sequences</taxon>
        <taxon>metagenomes</taxon>
        <taxon>ecological metagenomes</taxon>
    </lineage>
</organism>
<dbReference type="Pfam" id="PF05257">
    <property type="entry name" value="CHAP"/>
    <property type="match status" value="1"/>
</dbReference>
<sequence>MKNSNRFFAFLSSSVLALTLGSPAFAAIPQNDWLCKDSGYACTNKNYSGVTGYAGYDGPYGYDTDKNGGHIAHNCTSYVAFRFYQEMGYYQASYNRFGDAADWDINVRKFEPAANIGKVPFVGDIAQWNFGHVAWIEAVNYTASGSVASIVISDDNYGLKITSQRILYANQTLGVIPWPDNFIGLPIYSGGGGGGSGGIGKPPVATLQPLQTP</sequence>
<name>A0A6J7JKV3_9ZZZZ</name>
<dbReference type="PROSITE" id="PS50911">
    <property type="entry name" value="CHAP"/>
    <property type="match status" value="1"/>
</dbReference>
<gene>
    <name evidence="2" type="ORF">UFOPK3837_00007</name>
</gene>